<evidence type="ECO:0000313" key="3">
    <source>
        <dbReference type="Proteomes" id="UP000520814"/>
    </source>
</evidence>
<dbReference type="Proteomes" id="UP000520814">
    <property type="component" value="Unassembled WGS sequence"/>
</dbReference>
<gene>
    <name evidence="2" type="ORF">HNQ39_005253</name>
</gene>
<feature type="compositionally biased region" description="Polar residues" evidence="1">
    <location>
        <begin position="77"/>
        <end position="102"/>
    </location>
</feature>
<dbReference type="EMBL" id="JACHGW010000006">
    <property type="protein sequence ID" value="MBB6053419.1"/>
    <property type="molecule type" value="Genomic_DNA"/>
</dbReference>
<sequence>MQDQEFPEIEAKLKKAADWRPQSEMPAGLERRALLPQRRPPLRPIGMTRPRSVLLTTALAGAVCMVVMARLDRPVVTPSSVVSAGPTPTANPSTQTERQGMESSEPVPMNQASPPQSPPKVRRESPKQPEPPARQRPVLTRQRRESPVTRRLPVAVDTATDSVRSGIRVAVESPAYTPAYYAQPSEDGQSVTYTPVAVALDDPDVIYSETKQEN</sequence>
<feature type="region of interest" description="Disordered" evidence="1">
    <location>
        <begin position="1"/>
        <end position="31"/>
    </location>
</feature>
<reference evidence="2 3" key="1">
    <citation type="submission" date="2020-08" db="EMBL/GenBank/DDBJ databases">
        <title>Genomic Encyclopedia of Type Strains, Phase IV (KMG-IV): sequencing the most valuable type-strain genomes for metagenomic binning, comparative biology and taxonomic classification.</title>
        <authorList>
            <person name="Goeker M."/>
        </authorList>
    </citation>
    <scope>NUCLEOTIDE SEQUENCE [LARGE SCALE GENOMIC DNA]</scope>
    <source>
        <strain evidence="2 3">DSM 23562</strain>
    </source>
</reference>
<organism evidence="2 3">
    <name type="scientific">Armatimonas rosea</name>
    <dbReference type="NCBI Taxonomy" id="685828"/>
    <lineage>
        <taxon>Bacteria</taxon>
        <taxon>Bacillati</taxon>
        <taxon>Armatimonadota</taxon>
        <taxon>Armatimonadia</taxon>
        <taxon>Armatimonadales</taxon>
        <taxon>Armatimonadaceae</taxon>
        <taxon>Armatimonas</taxon>
    </lineage>
</organism>
<accession>A0A7W9W8D0</accession>
<keyword evidence="3" id="KW-1185">Reference proteome</keyword>
<protein>
    <submittedName>
        <fullName evidence="2">Uncharacterized protein</fullName>
    </submittedName>
</protein>
<dbReference type="RefSeq" id="WP_184203512.1">
    <property type="nucleotide sequence ID" value="NZ_JACHGW010000006.1"/>
</dbReference>
<feature type="compositionally biased region" description="Basic and acidic residues" evidence="1">
    <location>
        <begin position="9"/>
        <end position="18"/>
    </location>
</feature>
<evidence type="ECO:0000256" key="1">
    <source>
        <dbReference type="SAM" id="MobiDB-lite"/>
    </source>
</evidence>
<comment type="caution">
    <text evidence="2">The sequence shown here is derived from an EMBL/GenBank/DDBJ whole genome shotgun (WGS) entry which is preliminary data.</text>
</comment>
<dbReference type="AlphaFoldDB" id="A0A7W9W8D0"/>
<name>A0A7W9W8D0_ARMRO</name>
<proteinExistence type="predicted"/>
<feature type="region of interest" description="Disordered" evidence="1">
    <location>
        <begin position="77"/>
        <end position="157"/>
    </location>
</feature>
<evidence type="ECO:0000313" key="2">
    <source>
        <dbReference type="EMBL" id="MBB6053419.1"/>
    </source>
</evidence>